<protein>
    <recommendedName>
        <fullName evidence="2">Anti-sigma factor antagonist</fullName>
    </recommendedName>
</protein>
<keyword evidence="5" id="KW-1185">Reference proteome</keyword>
<dbReference type="CDD" id="cd07043">
    <property type="entry name" value="STAS_anti-anti-sigma_factors"/>
    <property type="match status" value="1"/>
</dbReference>
<dbReference type="PANTHER" id="PTHR33495:SF2">
    <property type="entry name" value="ANTI-SIGMA FACTOR ANTAGONIST TM_1081-RELATED"/>
    <property type="match status" value="1"/>
</dbReference>
<evidence type="ECO:0000313" key="5">
    <source>
        <dbReference type="Proteomes" id="UP000005947"/>
    </source>
</evidence>
<sequence length="247" mass="27395">MNVIPNIVVIPLKGDLDVTTVASASALIDSFLYREYPRMILNLADVSFIDSSGMGLLWSTMRRIRAHQGIISMINVQPQVLAILRRARMLDFIPLRNSDAFCQKDMFQPHALPLWQRVIQIDPKHLCTTRSRIQEELSQLAFSSDELFDLMLAIGEAMGNAVDHTDGSCSLVRISAYSDRAIVDITDCGEGYEITCVEDLPKVDEGAMRGRGIHLMSLLVDGLSIGKRLGHSGTRVHIVKFISAARA</sequence>
<dbReference type="SUPFAM" id="SSF52091">
    <property type="entry name" value="SpoIIaa-like"/>
    <property type="match status" value="1"/>
</dbReference>
<dbReference type="eggNOG" id="COG2172">
    <property type="taxonomic scope" value="Bacteria"/>
</dbReference>
<evidence type="ECO:0000256" key="2">
    <source>
        <dbReference type="RuleBase" id="RU003749"/>
    </source>
</evidence>
<dbReference type="InterPro" id="IPR003594">
    <property type="entry name" value="HATPase_dom"/>
</dbReference>
<dbReference type="Gene3D" id="3.30.565.10">
    <property type="entry name" value="Histidine kinase-like ATPase, C-terminal domain"/>
    <property type="match status" value="1"/>
</dbReference>
<dbReference type="AlphaFoldDB" id="F1T6C2"/>
<dbReference type="InterPro" id="IPR003658">
    <property type="entry name" value="Anti-sigma_ant"/>
</dbReference>
<dbReference type="OrthoDB" id="3185978at2"/>
<comment type="similarity">
    <text evidence="1 2">Belongs to the anti-sigma-factor antagonist family.</text>
</comment>
<proteinExistence type="inferred from homology"/>
<dbReference type="GeneID" id="93210499"/>
<evidence type="ECO:0000313" key="4">
    <source>
        <dbReference type="EMBL" id="EGF23027.1"/>
    </source>
</evidence>
<dbReference type="SUPFAM" id="SSF55874">
    <property type="entry name" value="ATPase domain of HSP90 chaperone/DNA topoisomerase II/histidine kinase"/>
    <property type="match status" value="1"/>
</dbReference>
<dbReference type="Proteomes" id="UP000005947">
    <property type="component" value="Unassembled WGS sequence"/>
</dbReference>
<organism evidence="4 5">
    <name type="scientific">Fannyhessea vaginae DSM 15829</name>
    <dbReference type="NCBI Taxonomy" id="525256"/>
    <lineage>
        <taxon>Bacteria</taxon>
        <taxon>Bacillati</taxon>
        <taxon>Actinomycetota</taxon>
        <taxon>Coriobacteriia</taxon>
        <taxon>Coriobacteriales</taxon>
        <taxon>Atopobiaceae</taxon>
        <taxon>Fannyhessea</taxon>
    </lineage>
</organism>
<dbReference type="GO" id="GO:0043856">
    <property type="term" value="F:anti-sigma factor antagonist activity"/>
    <property type="evidence" value="ECO:0007669"/>
    <property type="project" value="InterPro"/>
</dbReference>
<dbReference type="InterPro" id="IPR036890">
    <property type="entry name" value="HATPase_C_sf"/>
</dbReference>
<dbReference type="NCBIfam" id="TIGR00377">
    <property type="entry name" value="ant_ant_sig"/>
    <property type="match status" value="1"/>
</dbReference>
<dbReference type="PROSITE" id="PS50801">
    <property type="entry name" value="STAS"/>
    <property type="match status" value="1"/>
</dbReference>
<accession>F1T6C2</accession>
<dbReference type="Pfam" id="PF01740">
    <property type="entry name" value="STAS"/>
    <property type="match status" value="1"/>
</dbReference>
<comment type="caution">
    <text evidence="4">The sequence shown here is derived from an EMBL/GenBank/DDBJ whole genome shotgun (WGS) entry which is preliminary data.</text>
</comment>
<dbReference type="InterPro" id="IPR002645">
    <property type="entry name" value="STAS_dom"/>
</dbReference>
<dbReference type="Pfam" id="PF13581">
    <property type="entry name" value="HATPase_c_2"/>
    <property type="match status" value="1"/>
</dbReference>
<dbReference type="InterPro" id="IPR036513">
    <property type="entry name" value="STAS_dom_sf"/>
</dbReference>
<reference evidence="4 5" key="1">
    <citation type="submission" date="2011-02" db="EMBL/GenBank/DDBJ databases">
        <authorList>
            <person name="Muzny D."/>
            <person name="Qin X."/>
            <person name="Buhay C."/>
            <person name="Dugan-Rocha S."/>
            <person name="Ding Y."/>
            <person name="Chen G."/>
            <person name="Hawes A."/>
            <person name="Holder M."/>
            <person name="Jhangiani S."/>
            <person name="Johnson A."/>
            <person name="Khan Z."/>
            <person name="Li Z."/>
            <person name="Liu W."/>
            <person name="Liu X."/>
            <person name="Perez L."/>
            <person name="Shen H."/>
            <person name="Wang Q."/>
            <person name="Watt J."/>
            <person name="Xi L."/>
            <person name="Xin Y."/>
            <person name="Zhou J."/>
            <person name="Deng J."/>
            <person name="Jiang H."/>
            <person name="Liu Y."/>
            <person name="Qu J."/>
            <person name="Song X.-Z."/>
            <person name="Zhang L."/>
            <person name="Villasana D."/>
            <person name="Johnson A."/>
            <person name="Liu J."/>
            <person name="Liyanage D."/>
            <person name="Lorensuhewa L."/>
            <person name="Robinson T."/>
            <person name="Song A."/>
            <person name="Song B.-B."/>
            <person name="Dinh H."/>
            <person name="Thornton R."/>
            <person name="Coyle M."/>
            <person name="Francisco L."/>
            <person name="Jackson L."/>
            <person name="Javaid M."/>
            <person name="Korchina V."/>
            <person name="Kovar C."/>
            <person name="Mata R."/>
            <person name="Mathew T."/>
            <person name="Ngo R."/>
            <person name="Nguyen L."/>
            <person name="Nguyen N."/>
            <person name="Okwuonu G."/>
            <person name="Ongeri F."/>
            <person name="Pham C."/>
            <person name="Simmons D."/>
            <person name="Wilczek-Boney K."/>
            <person name="Hale W."/>
            <person name="Jakkamsetti A."/>
            <person name="Pham P."/>
            <person name="Ruth R."/>
            <person name="San Lucas F."/>
            <person name="Warren J."/>
            <person name="Zhang J."/>
            <person name="Zhao Z."/>
            <person name="Zhou C."/>
            <person name="Zhu D."/>
            <person name="Lee S."/>
            <person name="Bess C."/>
            <person name="Blankenburg K."/>
            <person name="Forbes L."/>
            <person name="Fu Q."/>
            <person name="Gubbala S."/>
            <person name="Hirani K."/>
            <person name="Jayaseelan J.C."/>
            <person name="Lara F."/>
            <person name="Munidasa M."/>
            <person name="Palculict T."/>
            <person name="Patil S."/>
            <person name="Pu L.-L."/>
            <person name="Saada N."/>
            <person name="Tang L."/>
            <person name="Weissenberger G."/>
            <person name="Zhu Y."/>
            <person name="Hemphill L."/>
            <person name="Shang Y."/>
            <person name="Youmans B."/>
            <person name="Ayvaz T."/>
            <person name="Ross M."/>
            <person name="Santibanez J."/>
            <person name="Aqrawi P."/>
            <person name="Gross S."/>
            <person name="Joshi V."/>
            <person name="Fowler G."/>
            <person name="Nazareth L."/>
            <person name="Reid J."/>
            <person name="Worley K."/>
            <person name="Petrosino J."/>
            <person name="Highlander S."/>
            <person name="Gibbs R."/>
        </authorList>
    </citation>
    <scope>NUCLEOTIDE SEQUENCE [LARGE SCALE GENOMIC DNA]</scope>
    <source>
        <strain evidence="4 5">DSM 15829</strain>
    </source>
</reference>
<dbReference type="PANTHER" id="PTHR33495">
    <property type="entry name" value="ANTI-SIGMA FACTOR ANTAGONIST TM_1081-RELATED-RELATED"/>
    <property type="match status" value="1"/>
</dbReference>
<dbReference type="RefSeq" id="WP_006303226.1">
    <property type="nucleotide sequence ID" value="NZ_ACGK02000002.1"/>
</dbReference>
<gene>
    <name evidence="4" type="ORF">HMPREF0091_11022</name>
</gene>
<dbReference type="EMBL" id="ACGK02000002">
    <property type="protein sequence ID" value="EGF23027.1"/>
    <property type="molecule type" value="Genomic_DNA"/>
</dbReference>
<name>F1T6C2_9ACTN</name>
<dbReference type="CDD" id="cd16936">
    <property type="entry name" value="HATPase_RsbW-like"/>
    <property type="match status" value="1"/>
</dbReference>
<evidence type="ECO:0000259" key="3">
    <source>
        <dbReference type="PROSITE" id="PS50801"/>
    </source>
</evidence>
<dbReference type="eggNOG" id="COG1366">
    <property type="taxonomic scope" value="Bacteria"/>
</dbReference>
<feature type="domain" description="STAS" evidence="3">
    <location>
        <begin position="1"/>
        <end position="93"/>
    </location>
</feature>
<evidence type="ECO:0000256" key="1">
    <source>
        <dbReference type="ARBA" id="ARBA00009013"/>
    </source>
</evidence>
<dbReference type="Gene3D" id="3.30.750.24">
    <property type="entry name" value="STAS domain"/>
    <property type="match status" value="1"/>
</dbReference>